<evidence type="ECO:0000256" key="1">
    <source>
        <dbReference type="SAM" id="Phobius"/>
    </source>
</evidence>
<keyword evidence="1" id="KW-0472">Membrane</keyword>
<reference evidence="3" key="1">
    <citation type="submission" date="2016-11" db="EMBL/GenBank/DDBJ databases">
        <authorList>
            <person name="Varghese N."/>
            <person name="Submissions S."/>
        </authorList>
    </citation>
    <scope>NUCLEOTIDE SEQUENCE [LARGE SCALE GENOMIC DNA]</scope>
    <source>
        <strain evidence="3">CGMCC 1.6496</strain>
    </source>
</reference>
<organism evidence="2 3">
    <name type="scientific">Virgibacillus chiguensis</name>
    <dbReference type="NCBI Taxonomy" id="411959"/>
    <lineage>
        <taxon>Bacteria</taxon>
        <taxon>Bacillati</taxon>
        <taxon>Bacillota</taxon>
        <taxon>Bacilli</taxon>
        <taxon>Bacillales</taxon>
        <taxon>Bacillaceae</taxon>
        <taxon>Virgibacillus</taxon>
    </lineage>
</organism>
<dbReference type="Proteomes" id="UP000184079">
    <property type="component" value="Unassembled WGS sequence"/>
</dbReference>
<dbReference type="Pfam" id="PF09577">
    <property type="entry name" value="Spore_YpjB"/>
    <property type="match status" value="1"/>
</dbReference>
<dbReference type="OrthoDB" id="2988195at2"/>
<sequence>MNKNRHQFVFTFGMTIGIYIYVNIFMSKAVHANASNWVQPVTEQKGQLFPFIWILLIVGGCIGITLTYVSWRKYKGEKKSRQDKTVD</sequence>
<dbReference type="EMBL" id="FQXD01000001">
    <property type="protein sequence ID" value="SHG63755.1"/>
    <property type="molecule type" value="Genomic_DNA"/>
</dbReference>
<name>A0A1M5LFL3_9BACI</name>
<dbReference type="InterPro" id="IPR014231">
    <property type="entry name" value="Spore_YpjB"/>
</dbReference>
<keyword evidence="3" id="KW-1185">Reference proteome</keyword>
<proteinExistence type="predicted"/>
<dbReference type="AlphaFoldDB" id="A0A1M5LFL3"/>
<accession>A0A1M5LFL3</accession>
<evidence type="ECO:0000313" key="2">
    <source>
        <dbReference type="EMBL" id="SHG63755.1"/>
    </source>
</evidence>
<feature type="transmembrane region" description="Helical" evidence="1">
    <location>
        <begin position="7"/>
        <end position="27"/>
    </location>
</feature>
<keyword evidence="1" id="KW-1133">Transmembrane helix</keyword>
<protein>
    <submittedName>
        <fullName evidence="2">Sporulation protein YpjB (SpoYpjB)</fullName>
    </submittedName>
</protein>
<feature type="transmembrane region" description="Helical" evidence="1">
    <location>
        <begin position="47"/>
        <end position="71"/>
    </location>
</feature>
<keyword evidence="1" id="KW-0812">Transmembrane</keyword>
<evidence type="ECO:0000313" key="3">
    <source>
        <dbReference type="Proteomes" id="UP000184079"/>
    </source>
</evidence>
<gene>
    <name evidence="2" type="ORF">SAMN05421807_101113</name>
</gene>